<sequence length="143" mass="15155">MGSSDPAFDQPPQQSDSDATLVNSEPNNGGVVEGVKSQINSLTGGKSVKELQDQAVGIAKENAVAVKETVMDSAVPAAGEALQNVGNKVRELAGVEYENAKETIEEEVDPAVHPDKIDKLDEEKLCDFLREKHSSTAPPPKTT</sequence>
<comment type="caution">
    <text evidence="2">The sequence shown here is derived from an EMBL/GenBank/DDBJ whole genome shotgun (WGS) entry which is preliminary data.</text>
</comment>
<gene>
    <name evidence="2" type="ORF">N7456_005663</name>
</gene>
<dbReference type="Proteomes" id="UP001149165">
    <property type="component" value="Unassembled WGS sequence"/>
</dbReference>
<evidence type="ECO:0000256" key="1">
    <source>
        <dbReference type="SAM" id="MobiDB-lite"/>
    </source>
</evidence>
<evidence type="ECO:0000313" key="3">
    <source>
        <dbReference type="Proteomes" id="UP001149165"/>
    </source>
</evidence>
<evidence type="ECO:0000313" key="2">
    <source>
        <dbReference type="EMBL" id="KAJ5108988.1"/>
    </source>
</evidence>
<feature type="region of interest" description="Disordered" evidence="1">
    <location>
        <begin position="1"/>
        <end position="33"/>
    </location>
</feature>
<name>A0A9W9KKR2_9EURO</name>
<feature type="compositionally biased region" description="Polar residues" evidence="1">
    <location>
        <begin position="11"/>
        <end position="27"/>
    </location>
</feature>
<accession>A0A9W9KKR2</accession>
<reference evidence="2" key="1">
    <citation type="submission" date="2022-11" db="EMBL/GenBank/DDBJ databases">
        <authorList>
            <person name="Petersen C."/>
        </authorList>
    </citation>
    <scope>NUCLEOTIDE SEQUENCE</scope>
    <source>
        <strain evidence="2">IBT 30069</strain>
    </source>
</reference>
<dbReference type="AlphaFoldDB" id="A0A9W9KKR2"/>
<keyword evidence="3" id="KW-1185">Reference proteome</keyword>
<dbReference type="EMBL" id="JAPQKH010000003">
    <property type="protein sequence ID" value="KAJ5108988.1"/>
    <property type="molecule type" value="Genomic_DNA"/>
</dbReference>
<protein>
    <submittedName>
        <fullName evidence="2">Uncharacterized protein</fullName>
    </submittedName>
</protein>
<dbReference type="OrthoDB" id="4343623at2759"/>
<reference evidence="2" key="2">
    <citation type="journal article" date="2023" name="IMA Fungus">
        <title>Comparative genomic study of the Penicillium genus elucidates a diverse pangenome and 15 lateral gene transfer events.</title>
        <authorList>
            <person name="Petersen C."/>
            <person name="Sorensen T."/>
            <person name="Nielsen M.R."/>
            <person name="Sondergaard T.E."/>
            <person name="Sorensen J.L."/>
            <person name="Fitzpatrick D.A."/>
            <person name="Frisvad J.C."/>
            <person name="Nielsen K.L."/>
        </authorList>
    </citation>
    <scope>NUCLEOTIDE SEQUENCE</scope>
    <source>
        <strain evidence="2">IBT 30069</strain>
    </source>
</reference>
<organism evidence="2 3">
    <name type="scientific">Penicillium angulare</name>
    <dbReference type="NCBI Taxonomy" id="116970"/>
    <lineage>
        <taxon>Eukaryota</taxon>
        <taxon>Fungi</taxon>
        <taxon>Dikarya</taxon>
        <taxon>Ascomycota</taxon>
        <taxon>Pezizomycotina</taxon>
        <taxon>Eurotiomycetes</taxon>
        <taxon>Eurotiomycetidae</taxon>
        <taxon>Eurotiales</taxon>
        <taxon>Aspergillaceae</taxon>
        <taxon>Penicillium</taxon>
    </lineage>
</organism>
<proteinExistence type="predicted"/>